<feature type="domain" description="Protein kinase" evidence="5">
    <location>
        <begin position="26"/>
        <end position="314"/>
    </location>
</feature>
<dbReference type="OrthoDB" id="346907at2759"/>
<dbReference type="PROSITE" id="PS00108">
    <property type="entry name" value="PROTEIN_KINASE_ST"/>
    <property type="match status" value="1"/>
</dbReference>
<keyword evidence="7" id="KW-1185">Reference proteome</keyword>
<evidence type="ECO:0000256" key="3">
    <source>
        <dbReference type="ARBA" id="ARBA00022777"/>
    </source>
</evidence>
<sequence>MDDGQLQGLLQPLLDYTADLGERVDKLEVIAAGGGAFADVWRGSLSDGGQSRTVALKILRRHVAPTDKLLKRLRSEVRIWSMLQHDNLLHLLGISTKWGIQELCMVSPWQSNGTAMSYLEQNWQDNDEGYDLVSKLILGIAYGLDYLHNQNPPVVHGDIKGNNILVSDDGHALLADFGLSTVVEDIDPGMTSMLYAGSMPWMAPERMDPTRFGLDIRSARTPASDMWSFGMTAYELASGKRPFWNVLTRNVMMAVLTQDARPPPIEHYRCSFQDSRILMPLIQECYSTQPEERPTALTVLSRLSSSPGRPQPWEVLAHHVRRISQNSLPAPLNFPTTNLQDEARISISPPGDYDFSESQQTAVGDWYYGGEPSQFSQVADEFVTAPSSQAVHGQMWSESQAGWEDRWDESQREVMLQIIPEAGESQAKEW</sequence>
<name>A0A165HRC9_9BASI</name>
<dbReference type="InterPro" id="IPR001245">
    <property type="entry name" value="Ser-Thr/Tyr_kinase_cat_dom"/>
</dbReference>
<reference evidence="6 7" key="1">
    <citation type="journal article" date="2016" name="Mol. Biol. Evol.">
        <title>Comparative Genomics of Early-Diverging Mushroom-Forming Fungi Provides Insights into the Origins of Lignocellulose Decay Capabilities.</title>
        <authorList>
            <person name="Nagy L.G."/>
            <person name="Riley R."/>
            <person name="Tritt A."/>
            <person name="Adam C."/>
            <person name="Daum C."/>
            <person name="Floudas D."/>
            <person name="Sun H."/>
            <person name="Yadav J.S."/>
            <person name="Pangilinan J."/>
            <person name="Larsson K.H."/>
            <person name="Matsuura K."/>
            <person name="Barry K."/>
            <person name="Labutti K."/>
            <person name="Kuo R."/>
            <person name="Ohm R.A."/>
            <person name="Bhattacharya S.S."/>
            <person name="Shirouzu T."/>
            <person name="Yoshinaga Y."/>
            <person name="Martin F.M."/>
            <person name="Grigoriev I.V."/>
            <person name="Hibbett D.S."/>
        </authorList>
    </citation>
    <scope>NUCLEOTIDE SEQUENCE [LARGE SCALE GENOMIC DNA]</scope>
    <source>
        <strain evidence="6 7">HHB12733</strain>
    </source>
</reference>
<evidence type="ECO:0000313" key="7">
    <source>
        <dbReference type="Proteomes" id="UP000076842"/>
    </source>
</evidence>
<dbReference type="EMBL" id="KV423938">
    <property type="protein sequence ID" value="KZT59636.1"/>
    <property type="molecule type" value="Genomic_DNA"/>
</dbReference>
<evidence type="ECO:0000256" key="1">
    <source>
        <dbReference type="ARBA" id="ARBA00022679"/>
    </source>
</evidence>
<dbReference type="InterPro" id="IPR000719">
    <property type="entry name" value="Prot_kinase_dom"/>
</dbReference>
<dbReference type="GO" id="GO:0005524">
    <property type="term" value="F:ATP binding"/>
    <property type="evidence" value="ECO:0007669"/>
    <property type="project" value="UniProtKB-KW"/>
</dbReference>
<dbReference type="PANTHER" id="PTHR44329:SF288">
    <property type="entry name" value="MITOGEN-ACTIVATED PROTEIN KINASE KINASE KINASE 20"/>
    <property type="match status" value="1"/>
</dbReference>
<dbReference type="InterPro" id="IPR011009">
    <property type="entry name" value="Kinase-like_dom_sf"/>
</dbReference>
<dbReference type="InterPro" id="IPR051681">
    <property type="entry name" value="Ser/Thr_Kinases-Pseudokinases"/>
</dbReference>
<evidence type="ECO:0000256" key="4">
    <source>
        <dbReference type="ARBA" id="ARBA00022840"/>
    </source>
</evidence>
<evidence type="ECO:0000313" key="6">
    <source>
        <dbReference type="EMBL" id="KZT59636.1"/>
    </source>
</evidence>
<evidence type="ECO:0000259" key="5">
    <source>
        <dbReference type="PROSITE" id="PS50011"/>
    </source>
</evidence>
<evidence type="ECO:0000256" key="2">
    <source>
        <dbReference type="ARBA" id="ARBA00022741"/>
    </source>
</evidence>
<dbReference type="Gene3D" id="1.10.510.10">
    <property type="entry name" value="Transferase(Phosphotransferase) domain 1"/>
    <property type="match status" value="1"/>
</dbReference>
<accession>A0A165HRC9</accession>
<dbReference type="InterPro" id="IPR008271">
    <property type="entry name" value="Ser/Thr_kinase_AS"/>
</dbReference>
<organism evidence="6 7">
    <name type="scientific">Calocera cornea HHB12733</name>
    <dbReference type="NCBI Taxonomy" id="1353952"/>
    <lineage>
        <taxon>Eukaryota</taxon>
        <taxon>Fungi</taxon>
        <taxon>Dikarya</taxon>
        <taxon>Basidiomycota</taxon>
        <taxon>Agaricomycotina</taxon>
        <taxon>Dacrymycetes</taxon>
        <taxon>Dacrymycetales</taxon>
        <taxon>Dacrymycetaceae</taxon>
        <taxon>Calocera</taxon>
    </lineage>
</organism>
<dbReference type="Pfam" id="PF07714">
    <property type="entry name" value="PK_Tyr_Ser-Thr"/>
    <property type="match status" value="1"/>
</dbReference>
<proteinExistence type="predicted"/>
<dbReference type="SMART" id="SM00220">
    <property type="entry name" value="S_TKc"/>
    <property type="match status" value="1"/>
</dbReference>
<protein>
    <submittedName>
        <fullName evidence="6">Kinase-like protein</fullName>
    </submittedName>
</protein>
<dbReference type="SUPFAM" id="SSF56112">
    <property type="entry name" value="Protein kinase-like (PK-like)"/>
    <property type="match status" value="1"/>
</dbReference>
<dbReference type="PROSITE" id="PS50011">
    <property type="entry name" value="PROTEIN_KINASE_DOM"/>
    <property type="match status" value="1"/>
</dbReference>
<dbReference type="AlphaFoldDB" id="A0A165HRC9"/>
<keyword evidence="1" id="KW-0808">Transferase</keyword>
<keyword evidence="4" id="KW-0067">ATP-binding</keyword>
<dbReference type="InParanoid" id="A0A165HRC9"/>
<gene>
    <name evidence="6" type="ORF">CALCODRAFT_515926</name>
</gene>
<dbReference type="PANTHER" id="PTHR44329">
    <property type="entry name" value="SERINE/THREONINE-PROTEIN KINASE TNNI3K-RELATED"/>
    <property type="match status" value="1"/>
</dbReference>
<dbReference type="Proteomes" id="UP000076842">
    <property type="component" value="Unassembled WGS sequence"/>
</dbReference>
<dbReference type="STRING" id="1353952.A0A165HRC9"/>
<dbReference type="GO" id="GO:0004674">
    <property type="term" value="F:protein serine/threonine kinase activity"/>
    <property type="evidence" value="ECO:0007669"/>
    <property type="project" value="TreeGrafter"/>
</dbReference>
<keyword evidence="2" id="KW-0547">Nucleotide-binding</keyword>
<keyword evidence="3 6" id="KW-0418">Kinase</keyword>